<name>A0A365YQU1_9MICC</name>
<reference evidence="3 4" key="1">
    <citation type="submission" date="2018-01" db="EMBL/GenBank/DDBJ databases">
        <title>Glutamicibacter soli strain NHPC-3 Whole genome sequence and assembly.</title>
        <authorList>
            <person name="Choudhury P."/>
            <person name="Gupta D."/>
            <person name="Sengupta K."/>
            <person name="Jawed A."/>
            <person name="Sultana N."/>
            <person name="Saha P."/>
        </authorList>
    </citation>
    <scope>NUCLEOTIDE SEQUENCE [LARGE SCALE GENOMIC DNA]</scope>
    <source>
        <strain evidence="3 4">NHPC-3</strain>
    </source>
</reference>
<proteinExistence type="predicted"/>
<dbReference type="Pfam" id="PF12697">
    <property type="entry name" value="Abhydrolase_6"/>
    <property type="match status" value="1"/>
</dbReference>
<sequence>MGMLVSRGSRLRKGGPGHRHEGKTEAGWQCEQPQEGVSTTLREEKLLEINENLASGVPYTKGQGIPLVLIHGHGVDHRILLALDEVLAATGVFQRIYVDLPGMGGTAALDGAGGLPEIADWLEQLIRRQCGERPFAMIGNSLGSLLAQEMADRFGPQVVGMAMLAPLVYPAHSQRTVPPREILLQDPELLAGLPTQDADHYQQMSVLQTVENFQRFRTHALPGIRAVNLRSLAKLSKRYFLDELPVERTSQLACPVLMLCGMQDHVTGFADPGRLAARYPSAEIVVVPAAGHNVHLDQPDIAAEEITAWSRAVRAFAGS</sequence>
<evidence type="ECO:0000313" key="3">
    <source>
        <dbReference type="EMBL" id="RBM04314.1"/>
    </source>
</evidence>
<comment type="caution">
    <text evidence="3">The sequence shown here is derived from an EMBL/GenBank/DDBJ whole genome shotgun (WGS) entry which is preliminary data.</text>
</comment>
<evidence type="ECO:0000256" key="1">
    <source>
        <dbReference type="SAM" id="MobiDB-lite"/>
    </source>
</evidence>
<dbReference type="PANTHER" id="PTHR43798:SF6">
    <property type="entry name" value="HYDROLASE, PUTATIVE (AFU_ORTHOLOGUE AFUA_4G13070)-RELATED"/>
    <property type="match status" value="1"/>
</dbReference>
<dbReference type="AlphaFoldDB" id="A0A365YQU1"/>
<dbReference type="Gene3D" id="3.40.50.1820">
    <property type="entry name" value="alpha/beta hydrolase"/>
    <property type="match status" value="1"/>
</dbReference>
<evidence type="ECO:0000259" key="2">
    <source>
        <dbReference type="Pfam" id="PF12697"/>
    </source>
</evidence>
<feature type="region of interest" description="Disordered" evidence="1">
    <location>
        <begin position="1"/>
        <end position="35"/>
    </location>
</feature>
<accession>A0A365YQU1</accession>
<dbReference type="EMBL" id="POAF01000001">
    <property type="protein sequence ID" value="RBM04314.1"/>
    <property type="molecule type" value="Genomic_DNA"/>
</dbReference>
<dbReference type="SUPFAM" id="SSF53474">
    <property type="entry name" value="alpha/beta-Hydrolases"/>
    <property type="match status" value="1"/>
</dbReference>
<keyword evidence="4" id="KW-1185">Reference proteome</keyword>
<organism evidence="3 4">
    <name type="scientific">Glutamicibacter soli</name>
    <dbReference type="NCBI Taxonomy" id="453836"/>
    <lineage>
        <taxon>Bacteria</taxon>
        <taxon>Bacillati</taxon>
        <taxon>Actinomycetota</taxon>
        <taxon>Actinomycetes</taxon>
        <taxon>Micrococcales</taxon>
        <taxon>Micrococcaceae</taxon>
        <taxon>Glutamicibacter</taxon>
    </lineage>
</organism>
<dbReference type="InterPro" id="IPR029058">
    <property type="entry name" value="AB_hydrolase_fold"/>
</dbReference>
<gene>
    <name evidence="3" type="ORF">C1H84_03300</name>
</gene>
<dbReference type="InterPro" id="IPR050266">
    <property type="entry name" value="AB_hydrolase_sf"/>
</dbReference>
<dbReference type="Proteomes" id="UP000252167">
    <property type="component" value="Unassembled WGS sequence"/>
</dbReference>
<dbReference type="GO" id="GO:0016787">
    <property type="term" value="F:hydrolase activity"/>
    <property type="evidence" value="ECO:0007669"/>
    <property type="project" value="UniProtKB-KW"/>
</dbReference>
<dbReference type="PANTHER" id="PTHR43798">
    <property type="entry name" value="MONOACYLGLYCEROL LIPASE"/>
    <property type="match status" value="1"/>
</dbReference>
<protein>
    <submittedName>
        <fullName evidence="3">Alpha/beta hydrolase</fullName>
    </submittedName>
</protein>
<dbReference type="InterPro" id="IPR000073">
    <property type="entry name" value="AB_hydrolase_1"/>
</dbReference>
<keyword evidence="3" id="KW-0378">Hydrolase</keyword>
<feature type="domain" description="AB hydrolase-1" evidence="2">
    <location>
        <begin position="67"/>
        <end position="303"/>
    </location>
</feature>
<evidence type="ECO:0000313" key="4">
    <source>
        <dbReference type="Proteomes" id="UP000252167"/>
    </source>
</evidence>